<comment type="cofactor">
    <cofactor evidence="1">
        <name>Mg(2+)</name>
        <dbReference type="ChEBI" id="CHEBI:18420"/>
    </cofactor>
</comment>
<comment type="catalytic activity">
    <reaction evidence="8">
        <text>4-methyl-5-(2-phosphooxyethyl)-thiazole + 4-amino-2-methyl-5-(diphosphooxymethyl)pyrimidine + H(+) = thiamine phosphate + diphosphate</text>
        <dbReference type="Rhea" id="RHEA:22328"/>
        <dbReference type="ChEBI" id="CHEBI:15378"/>
        <dbReference type="ChEBI" id="CHEBI:33019"/>
        <dbReference type="ChEBI" id="CHEBI:37575"/>
        <dbReference type="ChEBI" id="CHEBI:57841"/>
        <dbReference type="ChEBI" id="CHEBI:58296"/>
        <dbReference type="EC" id="2.5.1.3"/>
    </reaction>
</comment>
<dbReference type="Gene3D" id="3.40.1190.20">
    <property type="match status" value="1"/>
</dbReference>
<dbReference type="HAMAP" id="MF_00097">
    <property type="entry name" value="TMP_synthase"/>
    <property type="match status" value="1"/>
</dbReference>
<dbReference type="GO" id="GO:0009228">
    <property type="term" value="P:thiamine biosynthetic process"/>
    <property type="evidence" value="ECO:0007669"/>
    <property type="project" value="UniProtKB-KW"/>
</dbReference>
<keyword evidence="4" id="KW-0808">Transferase</keyword>
<dbReference type="WBParaSite" id="L893_g24233.t1">
    <property type="protein sequence ID" value="L893_g24233.t1"/>
    <property type="gene ID" value="L893_g24233"/>
</dbReference>
<evidence type="ECO:0000259" key="12">
    <source>
        <dbReference type="Pfam" id="PF08543"/>
    </source>
</evidence>
<dbReference type="GO" id="GO:0046872">
    <property type="term" value="F:metal ion binding"/>
    <property type="evidence" value="ECO:0007669"/>
    <property type="project" value="UniProtKB-KW"/>
</dbReference>
<evidence type="ECO:0000256" key="6">
    <source>
        <dbReference type="ARBA" id="ARBA00022842"/>
    </source>
</evidence>
<evidence type="ECO:0000256" key="4">
    <source>
        <dbReference type="ARBA" id="ARBA00022679"/>
    </source>
</evidence>
<dbReference type="InterPro" id="IPR013749">
    <property type="entry name" value="PM/HMP-P_kinase-1"/>
</dbReference>
<dbReference type="InterPro" id="IPR013785">
    <property type="entry name" value="Aldolase_TIM"/>
</dbReference>
<dbReference type="InterPro" id="IPR036206">
    <property type="entry name" value="ThiamineP_synth_sf"/>
</dbReference>
<evidence type="ECO:0000313" key="13">
    <source>
        <dbReference type="Proteomes" id="UP000095287"/>
    </source>
</evidence>
<dbReference type="InterPro" id="IPR034291">
    <property type="entry name" value="TMP_synthase"/>
</dbReference>
<keyword evidence="6" id="KW-0460">Magnesium</keyword>
<evidence type="ECO:0000256" key="8">
    <source>
        <dbReference type="ARBA" id="ARBA00047334"/>
    </source>
</evidence>
<evidence type="ECO:0000256" key="9">
    <source>
        <dbReference type="ARBA" id="ARBA00047851"/>
    </source>
</evidence>
<organism evidence="13 14">
    <name type="scientific">Steinernema glaseri</name>
    <dbReference type="NCBI Taxonomy" id="37863"/>
    <lineage>
        <taxon>Eukaryota</taxon>
        <taxon>Metazoa</taxon>
        <taxon>Ecdysozoa</taxon>
        <taxon>Nematoda</taxon>
        <taxon>Chromadorea</taxon>
        <taxon>Rhabditida</taxon>
        <taxon>Tylenchina</taxon>
        <taxon>Panagrolaimomorpha</taxon>
        <taxon>Strongyloidoidea</taxon>
        <taxon>Steinernematidae</taxon>
        <taxon>Steinernema</taxon>
    </lineage>
</organism>
<evidence type="ECO:0000256" key="5">
    <source>
        <dbReference type="ARBA" id="ARBA00022723"/>
    </source>
</evidence>
<keyword evidence="5" id="KW-0479">Metal-binding</keyword>
<protein>
    <recommendedName>
        <fullName evidence="3">thiamine phosphate synthase</fullName>
        <ecNumber evidence="3">2.5.1.3</ecNumber>
    </recommendedName>
</protein>
<evidence type="ECO:0000313" key="14">
    <source>
        <dbReference type="WBParaSite" id="L893_g24233.t1"/>
    </source>
</evidence>
<evidence type="ECO:0000256" key="7">
    <source>
        <dbReference type="ARBA" id="ARBA00022977"/>
    </source>
</evidence>
<comment type="catalytic activity">
    <reaction evidence="9">
        <text>2-(2-carboxy-4-methylthiazol-5-yl)ethyl phosphate + 4-amino-2-methyl-5-(diphosphooxymethyl)pyrimidine + 2 H(+) = thiamine phosphate + CO2 + diphosphate</text>
        <dbReference type="Rhea" id="RHEA:47848"/>
        <dbReference type="ChEBI" id="CHEBI:15378"/>
        <dbReference type="ChEBI" id="CHEBI:16526"/>
        <dbReference type="ChEBI" id="CHEBI:33019"/>
        <dbReference type="ChEBI" id="CHEBI:37575"/>
        <dbReference type="ChEBI" id="CHEBI:57841"/>
        <dbReference type="ChEBI" id="CHEBI:62890"/>
        <dbReference type="EC" id="2.5.1.3"/>
    </reaction>
</comment>
<dbReference type="GO" id="GO:0009229">
    <property type="term" value="P:thiamine diphosphate biosynthetic process"/>
    <property type="evidence" value="ECO:0007669"/>
    <property type="project" value="UniProtKB-UniPathway"/>
</dbReference>
<dbReference type="Gene3D" id="3.20.20.70">
    <property type="entry name" value="Aldolase class I"/>
    <property type="match status" value="1"/>
</dbReference>
<dbReference type="EC" id="2.5.1.3" evidence="3"/>
<feature type="domain" description="Thiamine phosphate synthase/TenI" evidence="11">
    <location>
        <begin position="342"/>
        <end position="529"/>
    </location>
</feature>
<proteinExistence type="inferred from homology"/>
<evidence type="ECO:0000256" key="1">
    <source>
        <dbReference type="ARBA" id="ARBA00001946"/>
    </source>
</evidence>
<feature type="domain" description="Pyridoxamine kinase/Phosphomethylpyrimidine kinase" evidence="12">
    <location>
        <begin position="143"/>
        <end position="249"/>
    </location>
</feature>
<dbReference type="NCBIfam" id="TIGR00693">
    <property type="entry name" value="thiE"/>
    <property type="match status" value="1"/>
</dbReference>
<comment type="catalytic activity">
    <reaction evidence="10">
        <text>2-[(2R,5Z)-2-carboxy-4-methylthiazol-5(2H)-ylidene]ethyl phosphate + 4-amino-2-methyl-5-(diphosphooxymethyl)pyrimidine + 2 H(+) = thiamine phosphate + CO2 + diphosphate</text>
        <dbReference type="Rhea" id="RHEA:47844"/>
        <dbReference type="ChEBI" id="CHEBI:15378"/>
        <dbReference type="ChEBI" id="CHEBI:16526"/>
        <dbReference type="ChEBI" id="CHEBI:33019"/>
        <dbReference type="ChEBI" id="CHEBI:37575"/>
        <dbReference type="ChEBI" id="CHEBI:57841"/>
        <dbReference type="ChEBI" id="CHEBI:62899"/>
        <dbReference type="EC" id="2.5.1.3"/>
    </reaction>
</comment>
<comment type="pathway">
    <text evidence="2">Cofactor biosynthesis; thiamine diphosphate biosynthesis; thiamine phosphate from 4-amino-2-methyl-5-diphosphomethylpyrimidine and 4-methyl-5-(2-phosphoethyl)-thiazole: step 1/1.</text>
</comment>
<reference evidence="14" key="1">
    <citation type="submission" date="2016-11" db="UniProtKB">
        <authorList>
            <consortium name="WormBaseParasite"/>
        </authorList>
    </citation>
    <scope>IDENTIFICATION</scope>
</reference>
<dbReference type="GO" id="GO:0004789">
    <property type="term" value="F:thiamine-phosphate diphosphorylase activity"/>
    <property type="evidence" value="ECO:0007669"/>
    <property type="project" value="UniProtKB-EC"/>
</dbReference>
<evidence type="ECO:0000256" key="10">
    <source>
        <dbReference type="ARBA" id="ARBA00047883"/>
    </source>
</evidence>
<evidence type="ECO:0000256" key="3">
    <source>
        <dbReference type="ARBA" id="ARBA00012830"/>
    </source>
</evidence>
<dbReference type="InterPro" id="IPR029056">
    <property type="entry name" value="Ribokinase-like"/>
</dbReference>
<evidence type="ECO:0000256" key="2">
    <source>
        <dbReference type="ARBA" id="ARBA00005165"/>
    </source>
</evidence>
<dbReference type="SUPFAM" id="SSF51391">
    <property type="entry name" value="Thiamin phosphate synthase"/>
    <property type="match status" value="1"/>
</dbReference>
<sequence>MGGLDAQPGIVGHLAFELTGAPPGIAQRNQHMHWPLALSHILQHIAGGCQGQITHPQAGGIGFVRIMENKAAIRLHGPTEVDGGRGQISPVFHVHLDARQQFNQAQIRWSINDQAQSTLFIMFTDINHRVGQAARYHTGHGNVPTALLVRDSAQQENIQTLAEDIADDQARCLLEDMNIQAIKCGPVYSPEIASMVAELCSDYPELPLVLHLSAMPTGLDELDADDALDASLRLLLPLSSLLLIDHPSLERWQADELLGDTPDAVETLLNNGPPWPTGLQHAAGWRPAPAGHRQFAGYRLPELSGSRHAPATPSSPVWAIACSTLLLPKMTDPTTLRFPAGLYGVTPEWDDTARLLNAVRAAHEGGLQVLQFRRKNGPEPIRQQQLKELIKLCLSLDLPLLVNDHWSWAQEFDVQGAHLGKSDGELTQARQALGPQALLGRSCYNSLDLARQALADDADYIAFGAMYPSSVKPEAPPAELNTLRQARLLCQKQEHEGRRAAIVAIGGITPEKMPELLEAGVDSVAVISSLFETSDIRATAQRFTDYFHAQDPSRFVR</sequence>
<dbReference type="PANTHER" id="PTHR20857">
    <property type="entry name" value="THIAMINE-PHOSPHATE PYROPHOSPHORYLASE"/>
    <property type="match status" value="1"/>
</dbReference>
<dbReference type="Pfam" id="PF08543">
    <property type="entry name" value="Phos_pyr_kin"/>
    <property type="match status" value="1"/>
</dbReference>
<keyword evidence="7" id="KW-0784">Thiamine biosynthesis</keyword>
<name>A0A1I7Z9Q9_9BILA</name>
<keyword evidence="13" id="KW-1185">Reference proteome</keyword>
<accession>A0A1I7Z9Q9</accession>
<dbReference type="InterPro" id="IPR022998">
    <property type="entry name" value="ThiamineP_synth_TenI"/>
</dbReference>
<dbReference type="CDD" id="cd00564">
    <property type="entry name" value="TMP_TenI"/>
    <property type="match status" value="1"/>
</dbReference>
<dbReference type="AlphaFoldDB" id="A0A1I7Z9Q9"/>
<dbReference type="Pfam" id="PF02581">
    <property type="entry name" value="TMP-TENI"/>
    <property type="match status" value="1"/>
</dbReference>
<evidence type="ECO:0000259" key="11">
    <source>
        <dbReference type="Pfam" id="PF02581"/>
    </source>
</evidence>
<dbReference type="SUPFAM" id="SSF53613">
    <property type="entry name" value="Ribokinase-like"/>
    <property type="match status" value="1"/>
</dbReference>
<dbReference type="PANTHER" id="PTHR20857:SF15">
    <property type="entry name" value="THIAMINE-PHOSPHATE SYNTHASE"/>
    <property type="match status" value="1"/>
</dbReference>
<dbReference type="GO" id="GO:0005737">
    <property type="term" value="C:cytoplasm"/>
    <property type="evidence" value="ECO:0007669"/>
    <property type="project" value="TreeGrafter"/>
</dbReference>
<dbReference type="UniPathway" id="UPA00060">
    <property type="reaction ID" value="UER00141"/>
</dbReference>
<dbReference type="Proteomes" id="UP000095287">
    <property type="component" value="Unplaced"/>
</dbReference>